<dbReference type="Gene3D" id="3.30.1300.30">
    <property type="entry name" value="GSPII I/J protein-like"/>
    <property type="match status" value="1"/>
</dbReference>
<proteinExistence type="inferred from homology"/>
<evidence type="ECO:0000256" key="3">
    <source>
        <dbReference type="ARBA" id="ARBA00022475"/>
    </source>
</evidence>
<dbReference type="eggNOG" id="COG2165">
    <property type="taxonomic scope" value="Bacteria"/>
</dbReference>
<accession>N6WYP6</accession>
<comment type="similarity">
    <text evidence="2 9">Belongs to the GSP I family.</text>
</comment>
<name>N6WYP6_9GAMM</name>
<evidence type="ECO:0000256" key="6">
    <source>
        <dbReference type="ARBA" id="ARBA00022692"/>
    </source>
</evidence>
<sequence length="125" mass="14136">MAPRRFRGFTLIEVLVAVLVFGVIATAASEVASNYIGTYERIRDRTLATWIAENEVTEMRLLENLPEISEETDELEYANRNWQLETVVSATEDPRIRRVEVSVASLVDDNEPVPLAQMTGFLGDY</sequence>
<dbReference type="PANTHER" id="PTHR38779">
    <property type="entry name" value="TYPE II SECRETION SYSTEM PROTEIN I-RELATED"/>
    <property type="match status" value="1"/>
</dbReference>
<comment type="subcellular location">
    <subcellularLocation>
        <location evidence="1 9">Cell inner membrane</location>
        <topology evidence="1 9">Single-pass membrane protein</topology>
    </subcellularLocation>
</comment>
<evidence type="ECO:0000256" key="8">
    <source>
        <dbReference type="ARBA" id="ARBA00023136"/>
    </source>
</evidence>
<dbReference type="HOGENOM" id="CLU_121289_5_0_6"/>
<organism evidence="11 12">
    <name type="scientific">Marinobacter nanhaiticus D15-8W</name>
    <dbReference type="NCBI Taxonomy" id="626887"/>
    <lineage>
        <taxon>Bacteria</taxon>
        <taxon>Pseudomonadati</taxon>
        <taxon>Pseudomonadota</taxon>
        <taxon>Gammaproteobacteria</taxon>
        <taxon>Pseudomonadales</taxon>
        <taxon>Marinobacteraceae</taxon>
        <taxon>Marinobacter</taxon>
    </lineage>
</organism>
<feature type="domain" description="Type II secretion system protein GspI C-terminal" evidence="10">
    <location>
        <begin position="43"/>
        <end position="122"/>
    </location>
</feature>
<dbReference type="SUPFAM" id="SSF54523">
    <property type="entry name" value="Pili subunits"/>
    <property type="match status" value="1"/>
</dbReference>
<dbReference type="EMBL" id="APLQ01000014">
    <property type="protein sequence ID" value="ENO13923.2"/>
    <property type="molecule type" value="Genomic_DNA"/>
</dbReference>
<keyword evidence="7" id="KW-1133">Transmembrane helix</keyword>
<keyword evidence="6" id="KW-0812">Transmembrane</keyword>
<dbReference type="GO" id="GO:0015627">
    <property type="term" value="C:type II protein secretion system complex"/>
    <property type="evidence" value="ECO:0007669"/>
    <property type="project" value="UniProtKB-UniRule"/>
</dbReference>
<dbReference type="STRING" id="626887.J057_21045"/>
<keyword evidence="4 9" id="KW-0488">Methylation</keyword>
<reference evidence="11 12" key="1">
    <citation type="journal article" date="2013" name="Genome Announc.">
        <title>Genome Sequence of the Polycyclic Aromatic Hydrocarbon-Degrading Bacterium Strain Marinobacter nanhaiticus D15-8WT.</title>
        <authorList>
            <person name="Cui Z."/>
            <person name="Gao W."/>
            <person name="Li Q."/>
            <person name="Xu G."/>
            <person name="Zheng L."/>
        </authorList>
    </citation>
    <scope>NUCLEOTIDE SEQUENCE [LARGE SCALE GENOMIC DNA]</scope>
    <source>
        <strain evidence="11 12">D15-8W</strain>
    </source>
</reference>
<evidence type="ECO:0000256" key="7">
    <source>
        <dbReference type="ARBA" id="ARBA00022989"/>
    </source>
</evidence>
<comment type="caution">
    <text evidence="11">The sequence shown here is derived from an EMBL/GenBank/DDBJ whole genome shotgun (WGS) entry which is preliminary data.</text>
</comment>
<dbReference type="Pfam" id="PF07963">
    <property type="entry name" value="N_methyl"/>
    <property type="match status" value="1"/>
</dbReference>
<dbReference type="InterPro" id="IPR045584">
    <property type="entry name" value="Pilin-like"/>
</dbReference>
<comment type="function">
    <text evidence="9">Component of the type II secretion system required for the energy-dependent secretion of extracellular factors such as proteases and toxins from the periplasm.</text>
</comment>
<keyword evidence="8" id="KW-0472">Membrane</keyword>
<keyword evidence="3" id="KW-1003">Cell membrane</keyword>
<evidence type="ECO:0000259" key="10">
    <source>
        <dbReference type="Pfam" id="PF02501"/>
    </source>
</evidence>
<dbReference type="PROSITE" id="PS00409">
    <property type="entry name" value="PROKAR_NTER_METHYL"/>
    <property type="match status" value="1"/>
</dbReference>
<dbReference type="Proteomes" id="UP000013165">
    <property type="component" value="Unassembled WGS sequence"/>
</dbReference>
<keyword evidence="5 9" id="KW-0997">Cell inner membrane</keyword>
<evidence type="ECO:0000256" key="1">
    <source>
        <dbReference type="ARBA" id="ARBA00004377"/>
    </source>
</evidence>
<dbReference type="NCBIfam" id="TIGR01707">
    <property type="entry name" value="gspI"/>
    <property type="match status" value="1"/>
</dbReference>
<protein>
    <recommendedName>
        <fullName evidence="9">Type II secretion system protein I</fullName>
        <shortName evidence="9">T2SS minor pseudopilin I</shortName>
    </recommendedName>
</protein>
<evidence type="ECO:0000256" key="4">
    <source>
        <dbReference type="ARBA" id="ARBA00022481"/>
    </source>
</evidence>
<gene>
    <name evidence="11" type="primary">gspI</name>
    <name evidence="11" type="ORF">J057_21045</name>
</gene>
<dbReference type="InterPro" id="IPR012902">
    <property type="entry name" value="N_methyl_site"/>
</dbReference>
<comment type="PTM">
    <text evidence="9">Cleaved by prepilin peptidase.</text>
</comment>
<evidence type="ECO:0000313" key="12">
    <source>
        <dbReference type="Proteomes" id="UP000013165"/>
    </source>
</evidence>
<dbReference type="PATRIC" id="fig|626887.3.peg.4213"/>
<dbReference type="NCBIfam" id="TIGR02532">
    <property type="entry name" value="IV_pilin_GFxxxE"/>
    <property type="match status" value="1"/>
</dbReference>
<dbReference type="PANTHER" id="PTHR38779:SF2">
    <property type="entry name" value="TYPE II SECRETION SYSTEM PROTEIN I-RELATED"/>
    <property type="match status" value="1"/>
</dbReference>
<evidence type="ECO:0000256" key="5">
    <source>
        <dbReference type="ARBA" id="ARBA00022519"/>
    </source>
</evidence>
<evidence type="ECO:0000256" key="9">
    <source>
        <dbReference type="RuleBase" id="RU368030"/>
    </source>
</evidence>
<dbReference type="OrthoDB" id="6121517at2"/>
<evidence type="ECO:0000256" key="2">
    <source>
        <dbReference type="ARBA" id="ARBA00008358"/>
    </source>
</evidence>
<dbReference type="Pfam" id="PF02501">
    <property type="entry name" value="T2SSI"/>
    <property type="match status" value="1"/>
</dbReference>
<dbReference type="InterPro" id="IPR010052">
    <property type="entry name" value="T2SS_protein-GspI"/>
</dbReference>
<dbReference type="GO" id="GO:0015628">
    <property type="term" value="P:protein secretion by the type II secretion system"/>
    <property type="evidence" value="ECO:0007669"/>
    <property type="project" value="UniProtKB-UniRule"/>
</dbReference>
<dbReference type="InterPro" id="IPR003413">
    <property type="entry name" value="T2SS_GspI_C"/>
</dbReference>
<dbReference type="GO" id="GO:0005886">
    <property type="term" value="C:plasma membrane"/>
    <property type="evidence" value="ECO:0007669"/>
    <property type="project" value="UniProtKB-SubCell"/>
</dbReference>
<dbReference type="AlphaFoldDB" id="N6WYP6"/>
<keyword evidence="12" id="KW-1185">Reference proteome</keyword>
<comment type="subunit">
    <text evidence="9">Type II secretion is composed of four main components: the outer membrane complex, the inner membrane complex, the cytoplasmic secretion ATPase and the periplasm-spanning pseudopilus.</text>
</comment>
<evidence type="ECO:0000313" key="11">
    <source>
        <dbReference type="EMBL" id="ENO13923.2"/>
    </source>
</evidence>